<feature type="domain" description="ABC transporter" evidence="8">
    <location>
        <begin position="40"/>
        <end position="280"/>
    </location>
</feature>
<dbReference type="InterPro" id="IPR003439">
    <property type="entry name" value="ABC_transporter-like_ATP-bd"/>
</dbReference>
<keyword evidence="2" id="KW-0997">Cell inner membrane</keyword>
<dbReference type="PANTHER" id="PTHR43790">
    <property type="entry name" value="CARBOHYDRATE TRANSPORT ATP-BINDING PROTEIN MG119-RELATED"/>
    <property type="match status" value="1"/>
</dbReference>
<dbReference type="Proteomes" id="UP000199120">
    <property type="component" value="Unassembled WGS sequence"/>
</dbReference>
<name>A0A1H7F5A3_9BURK</name>
<organism evidence="9 10">
    <name type="scientific">Paraburkholderia caballeronis</name>
    <dbReference type="NCBI Taxonomy" id="416943"/>
    <lineage>
        <taxon>Bacteria</taxon>
        <taxon>Pseudomonadati</taxon>
        <taxon>Pseudomonadota</taxon>
        <taxon>Betaproteobacteria</taxon>
        <taxon>Burkholderiales</taxon>
        <taxon>Burkholderiaceae</taxon>
        <taxon>Paraburkholderia</taxon>
    </lineage>
</organism>
<dbReference type="AlphaFoldDB" id="A0A1H7F5A3"/>
<dbReference type="InterPro" id="IPR003593">
    <property type="entry name" value="AAA+_ATPase"/>
</dbReference>
<accession>A0A1H7F5A3</accession>
<evidence type="ECO:0000313" key="9">
    <source>
        <dbReference type="EMBL" id="SEK19190.1"/>
    </source>
</evidence>
<evidence type="ECO:0000256" key="5">
    <source>
        <dbReference type="ARBA" id="ARBA00022741"/>
    </source>
</evidence>
<feature type="region of interest" description="Disordered" evidence="7">
    <location>
        <begin position="1"/>
        <end position="39"/>
    </location>
</feature>
<sequence length="290" mass="31055">MSDPQQPAPGASAASTGDAASSSTRGVTSPQGAQPAREALRGDGLVKRFGAVTALDGVSFTLGAGEILGVLGDNGAGKSTLVKILTGYHQQTAGTLYVNGSETLLRSVDHARSLGIECVYQDLALANSLSIYHNMFLNREIVRRGPLRLLDHRRMREIAAQCLDDIGVHVPSVDLPVERLSGGQRQAIAVARAVHSNAKILLLDEPLAAMGAREAALILDLVMRLKEKGGLSIIMIMHNYAQTLDIADRIVLMQRGRVTFEQHSAQTSVAELMEIVRREYRAMRAAGGAR</sequence>
<keyword evidence="3" id="KW-0762">Sugar transport</keyword>
<evidence type="ECO:0000313" key="10">
    <source>
        <dbReference type="Proteomes" id="UP000199120"/>
    </source>
</evidence>
<evidence type="ECO:0000259" key="8">
    <source>
        <dbReference type="PROSITE" id="PS50893"/>
    </source>
</evidence>
<dbReference type="PANTHER" id="PTHR43790:SF8">
    <property type="entry name" value="SUGAR ABC TRANSPORTER ATP-BINDING PROTEIN"/>
    <property type="match status" value="1"/>
</dbReference>
<keyword evidence="5" id="KW-0547">Nucleotide-binding</keyword>
<evidence type="ECO:0000256" key="2">
    <source>
        <dbReference type="ARBA" id="ARBA00022519"/>
    </source>
</evidence>
<dbReference type="PROSITE" id="PS50893">
    <property type="entry name" value="ABC_TRANSPORTER_2"/>
    <property type="match status" value="1"/>
</dbReference>
<keyword evidence="1" id="KW-1003">Cell membrane</keyword>
<keyword evidence="10" id="KW-1185">Reference proteome</keyword>
<dbReference type="EMBL" id="FOAJ01000001">
    <property type="protein sequence ID" value="SEK19190.1"/>
    <property type="molecule type" value="Genomic_DNA"/>
</dbReference>
<feature type="compositionally biased region" description="Low complexity" evidence="7">
    <location>
        <begin position="1"/>
        <end position="24"/>
    </location>
</feature>
<dbReference type="SMART" id="SM00382">
    <property type="entry name" value="AAA"/>
    <property type="match status" value="1"/>
</dbReference>
<gene>
    <name evidence="9" type="ORF">SAMN05192542_10183</name>
</gene>
<evidence type="ECO:0000256" key="7">
    <source>
        <dbReference type="SAM" id="MobiDB-lite"/>
    </source>
</evidence>
<reference evidence="10" key="1">
    <citation type="submission" date="2016-10" db="EMBL/GenBank/DDBJ databases">
        <authorList>
            <person name="Varghese N."/>
            <person name="Submissions S."/>
        </authorList>
    </citation>
    <scope>NUCLEOTIDE SEQUENCE [LARGE SCALE GENOMIC DNA]</scope>
    <source>
        <strain evidence="10">LMG 26416</strain>
    </source>
</reference>
<proteinExistence type="predicted"/>
<dbReference type="InterPro" id="IPR017871">
    <property type="entry name" value="ABC_transporter-like_CS"/>
</dbReference>
<protein>
    <submittedName>
        <fullName evidence="9">ABC transporter</fullName>
    </submittedName>
</protein>
<keyword evidence="3" id="KW-0813">Transport</keyword>
<dbReference type="InterPro" id="IPR027417">
    <property type="entry name" value="P-loop_NTPase"/>
</dbReference>
<dbReference type="SUPFAM" id="SSF52540">
    <property type="entry name" value="P-loop containing nucleoside triphosphate hydrolases"/>
    <property type="match status" value="1"/>
</dbReference>
<dbReference type="CDD" id="cd03216">
    <property type="entry name" value="ABC_Carb_Monos_I"/>
    <property type="match status" value="1"/>
</dbReference>
<keyword evidence="6" id="KW-0067">ATP-binding</keyword>
<dbReference type="InterPro" id="IPR050107">
    <property type="entry name" value="ABC_carbohydrate_import_ATPase"/>
</dbReference>
<dbReference type="Pfam" id="PF00005">
    <property type="entry name" value="ABC_tran"/>
    <property type="match status" value="1"/>
</dbReference>
<keyword evidence="4" id="KW-0677">Repeat</keyword>
<dbReference type="STRING" id="416943.SAMN05445871_6183"/>
<evidence type="ECO:0000256" key="4">
    <source>
        <dbReference type="ARBA" id="ARBA00022737"/>
    </source>
</evidence>
<evidence type="ECO:0000256" key="1">
    <source>
        <dbReference type="ARBA" id="ARBA00022475"/>
    </source>
</evidence>
<dbReference type="GO" id="GO:0016887">
    <property type="term" value="F:ATP hydrolysis activity"/>
    <property type="evidence" value="ECO:0007669"/>
    <property type="project" value="InterPro"/>
</dbReference>
<dbReference type="GO" id="GO:0005524">
    <property type="term" value="F:ATP binding"/>
    <property type="evidence" value="ECO:0007669"/>
    <property type="project" value="UniProtKB-KW"/>
</dbReference>
<evidence type="ECO:0000256" key="6">
    <source>
        <dbReference type="ARBA" id="ARBA00022840"/>
    </source>
</evidence>
<evidence type="ECO:0000256" key="3">
    <source>
        <dbReference type="ARBA" id="ARBA00022597"/>
    </source>
</evidence>
<dbReference type="Gene3D" id="3.40.50.300">
    <property type="entry name" value="P-loop containing nucleotide triphosphate hydrolases"/>
    <property type="match status" value="1"/>
</dbReference>
<keyword evidence="2" id="KW-0472">Membrane</keyword>
<dbReference type="PROSITE" id="PS00211">
    <property type="entry name" value="ABC_TRANSPORTER_1"/>
    <property type="match status" value="1"/>
</dbReference>